<reference evidence="9 10" key="1">
    <citation type="journal article" date="2023" name="BMC Biol.">
        <title>The compact genome of the sponge Oopsacas minuta (Hexactinellida) is lacking key metazoan core genes.</title>
        <authorList>
            <person name="Santini S."/>
            <person name="Schenkelaars Q."/>
            <person name="Jourda C."/>
            <person name="Duchesne M."/>
            <person name="Belahbib H."/>
            <person name="Rocher C."/>
            <person name="Selva M."/>
            <person name="Riesgo A."/>
            <person name="Vervoort M."/>
            <person name="Leys S.P."/>
            <person name="Kodjabachian L."/>
            <person name="Le Bivic A."/>
            <person name="Borchiellini C."/>
            <person name="Claverie J.M."/>
            <person name="Renard E."/>
        </authorList>
    </citation>
    <scope>NUCLEOTIDE SEQUENCE [LARGE SCALE GENOMIC DNA]</scope>
    <source>
        <strain evidence="9">SPO-2</strain>
    </source>
</reference>
<comment type="similarity">
    <text evidence="2">Belongs to the SLC35F solute transporter family.</text>
</comment>
<comment type="caution">
    <text evidence="9">The sequence shown here is derived from an EMBL/GenBank/DDBJ whole genome shotgun (WGS) entry which is preliminary data.</text>
</comment>
<dbReference type="PANTHER" id="PTHR14233:SF4">
    <property type="entry name" value="SOLUTE CARRIER FAMILY 35 MEMBER F2"/>
    <property type="match status" value="1"/>
</dbReference>
<keyword evidence="6 8" id="KW-0472">Membrane</keyword>
<evidence type="ECO:0000256" key="3">
    <source>
        <dbReference type="ARBA" id="ARBA00022448"/>
    </source>
</evidence>
<proteinExistence type="inferred from homology"/>
<evidence type="ECO:0000256" key="7">
    <source>
        <dbReference type="ARBA" id="ARBA00037727"/>
    </source>
</evidence>
<name>A0AAV7K1K1_9METZ</name>
<dbReference type="InterPro" id="IPR052221">
    <property type="entry name" value="SLC35F_Transporter"/>
</dbReference>
<accession>A0AAV7K1K1</accession>
<gene>
    <name evidence="9" type="ORF">LOD99_2712</name>
</gene>
<evidence type="ECO:0000256" key="4">
    <source>
        <dbReference type="ARBA" id="ARBA00022692"/>
    </source>
</evidence>
<dbReference type="Proteomes" id="UP001165289">
    <property type="component" value="Unassembled WGS sequence"/>
</dbReference>
<feature type="transmembrane region" description="Helical" evidence="8">
    <location>
        <begin position="170"/>
        <end position="186"/>
    </location>
</feature>
<evidence type="ECO:0000256" key="2">
    <source>
        <dbReference type="ARBA" id="ARBA00007863"/>
    </source>
</evidence>
<dbReference type="PANTHER" id="PTHR14233">
    <property type="entry name" value="DUF914-RELATED"/>
    <property type="match status" value="1"/>
</dbReference>
<organism evidence="9 10">
    <name type="scientific">Oopsacas minuta</name>
    <dbReference type="NCBI Taxonomy" id="111878"/>
    <lineage>
        <taxon>Eukaryota</taxon>
        <taxon>Metazoa</taxon>
        <taxon>Porifera</taxon>
        <taxon>Hexactinellida</taxon>
        <taxon>Hexasterophora</taxon>
        <taxon>Lyssacinosida</taxon>
        <taxon>Leucopsacidae</taxon>
        <taxon>Oopsacas</taxon>
    </lineage>
</organism>
<dbReference type="EMBL" id="JAKMXF010000221">
    <property type="protein sequence ID" value="KAI6654833.1"/>
    <property type="molecule type" value="Genomic_DNA"/>
</dbReference>
<feature type="transmembrane region" description="Helical" evidence="8">
    <location>
        <begin position="270"/>
        <end position="292"/>
    </location>
</feature>
<keyword evidence="5 8" id="KW-1133">Transmembrane helix</keyword>
<dbReference type="InterPro" id="IPR009262">
    <property type="entry name" value="SLC35_F1/F2/F6"/>
</dbReference>
<feature type="transmembrane region" description="Helical" evidence="8">
    <location>
        <begin position="299"/>
        <end position="319"/>
    </location>
</feature>
<keyword evidence="4 8" id="KW-0812">Transmembrane</keyword>
<dbReference type="SUPFAM" id="SSF103481">
    <property type="entry name" value="Multidrug resistance efflux transporter EmrE"/>
    <property type="match status" value="1"/>
</dbReference>
<comment type="subcellular location">
    <subcellularLocation>
        <location evidence="1">Membrane</location>
        <topology evidence="1">Multi-pass membrane protein</topology>
    </subcellularLocation>
</comment>
<dbReference type="GO" id="GO:0022857">
    <property type="term" value="F:transmembrane transporter activity"/>
    <property type="evidence" value="ECO:0007669"/>
    <property type="project" value="InterPro"/>
</dbReference>
<evidence type="ECO:0000256" key="6">
    <source>
        <dbReference type="ARBA" id="ARBA00023136"/>
    </source>
</evidence>
<feature type="transmembrane region" description="Helical" evidence="8">
    <location>
        <begin position="80"/>
        <end position="98"/>
    </location>
</feature>
<evidence type="ECO:0000256" key="1">
    <source>
        <dbReference type="ARBA" id="ARBA00004141"/>
    </source>
</evidence>
<feature type="transmembrane region" description="Helical" evidence="8">
    <location>
        <begin position="325"/>
        <end position="343"/>
    </location>
</feature>
<keyword evidence="3" id="KW-0813">Transport</keyword>
<dbReference type="GO" id="GO:0016020">
    <property type="term" value="C:membrane"/>
    <property type="evidence" value="ECO:0007669"/>
    <property type="project" value="UniProtKB-SubCell"/>
</dbReference>
<feature type="transmembrane region" description="Helical" evidence="8">
    <location>
        <begin position="44"/>
        <end position="68"/>
    </location>
</feature>
<dbReference type="AlphaFoldDB" id="A0AAV7K1K1"/>
<keyword evidence="10" id="KW-1185">Reference proteome</keyword>
<dbReference type="Pfam" id="PF06027">
    <property type="entry name" value="SLC35F"/>
    <property type="match status" value="1"/>
</dbReference>
<feature type="transmembrane region" description="Helical" evidence="8">
    <location>
        <begin position="237"/>
        <end position="258"/>
    </location>
</feature>
<feature type="transmembrane region" description="Helical" evidence="8">
    <location>
        <begin position="144"/>
        <end position="163"/>
    </location>
</feature>
<evidence type="ECO:0000313" key="9">
    <source>
        <dbReference type="EMBL" id="KAI6654833.1"/>
    </source>
</evidence>
<dbReference type="InterPro" id="IPR037185">
    <property type="entry name" value="EmrE-like"/>
</dbReference>
<evidence type="ECO:0000256" key="5">
    <source>
        <dbReference type="ARBA" id="ARBA00022989"/>
    </source>
</evidence>
<protein>
    <submittedName>
        <fullName evidence="9">Uncharacterized protein</fullName>
    </submittedName>
</protein>
<sequence length="370" mass="41357">MATGQDIVINGEETESEDERLPLIPAERENKLKQISKILLQNKLFIGIVLGQVLSLLKSGSSVFSQILQSSPPGPFHAPNSQYFLVNFIITLIFTINLARKPKLFTKALLYRGILYLPIAILDIEAAYLILLSFQYTTLTSVNLMQSFVIVCTAIFSVVFLSISYTIQHLMGIAFAIIGIVVLLFVDVNGDNPYGVLIGTSDRRLIGDGLVLLASLFYGITNTSSEVLCRKYGVAEFLGIHQLFSAIILGIQVCILERKALLEVEWNTRLVLFLSAYTVNSILVVVMLLSLIKLSGATAVNISLITSNFYNLVLGSLVFNYRFSWLYILGLCTLITGLILFHIKPTGELKWFGVTSWLRIWREKRRSKYV</sequence>
<evidence type="ECO:0000313" key="10">
    <source>
        <dbReference type="Proteomes" id="UP001165289"/>
    </source>
</evidence>
<evidence type="ECO:0000256" key="8">
    <source>
        <dbReference type="SAM" id="Phobius"/>
    </source>
</evidence>
<comment type="function">
    <text evidence="7">Putative solute transporter.</text>
</comment>
<feature type="transmembrane region" description="Helical" evidence="8">
    <location>
        <begin position="110"/>
        <end position="132"/>
    </location>
</feature>